<dbReference type="GO" id="GO:0003713">
    <property type="term" value="F:transcription coactivator activity"/>
    <property type="evidence" value="ECO:0007669"/>
    <property type="project" value="TreeGrafter"/>
</dbReference>
<dbReference type="SUPFAM" id="SSF49265">
    <property type="entry name" value="Fibronectin type III"/>
    <property type="match status" value="1"/>
</dbReference>
<dbReference type="Gene3D" id="2.60.40.10">
    <property type="entry name" value="Immunoglobulins"/>
    <property type="match status" value="2"/>
</dbReference>
<feature type="compositionally biased region" description="Polar residues" evidence="2">
    <location>
        <begin position="69"/>
        <end position="93"/>
    </location>
</feature>
<dbReference type="Pfam" id="PF00041">
    <property type="entry name" value="fn3"/>
    <property type="match status" value="1"/>
</dbReference>
<evidence type="ECO:0000259" key="3">
    <source>
        <dbReference type="PROSITE" id="PS50853"/>
    </source>
</evidence>
<feature type="compositionally biased region" description="Basic and acidic residues" evidence="2">
    <location>
        <begin position="31"/>
        <end position="41"/>
    </location>
</feature>
<evidence type="ECO:0000256" key="2">
    <source>
        <dbReference type="SAM" id="MobiDB-lite"/>
    </source>
</evidence>
<dbReference type="Proteomes" id="UP000886998">
    <property type="component" value="Unassembled WGS sequence"/>
</dbReference>
<gene>
    <name evidence="4" type="primary">Hcf</name>
    <name evidence="4" type="ORF">TNIN_215511</name>
</gene>
<evidence type="ECO:0000313" key="5">
    <source>
        <dbReference type="Proteomes" id="UP000886998"/>
    </source>
</evidence>
<dbReference type="InterPro" id="IPR036116">
    <property type="entry name" value="FN3_sf"/>
</dbReference>
<reference evidence="4" key="1">
    <citation type="submission" date="2020-08" db="EMBL/GenBank/DDBJ databases">
        <title>Multicomponent nature underlies the extraordinary mechanical properties of spider dragline silk.</title>
        <authorList>
            <person name="Kono N."/>
            <person name="Nakamura H."/>
            <person name="Mori M."/>
            <person name="Yoshida Y."/>
            <person name="Ohtoshi R."/>
            <person name="Malay A.D."/>
            <person name="Moran D.A.P."/>
            <person name="Tomita M."/>
            <person name="Numata K."/>
            <person name="Arakawa K."/>
        </authorList>
    </citation>
    <scope>NUCLEOTIDE SEQUENCE</scope>
</reference>
<feature type="non-terminal residue" evidence="4">
    <location>
        <position position="436"/>
    </location>
</feature>
<feature type="region of interest" description="Disordered" evidence="2">
    <location>
        <begin position="406"/>
        <end position="436"/>
    </location>
</feature>
<feature type="compositionally biased region" description="Low complexity" evidence="2">
    <location>
        <begin position="50"/>
        <end position="61"/>
    </location>
</feature>
<keyword evidence="1" id="KW-0880">Kelch repeat</keyword>
<accession>A0A8X7CLC6</accession>
<dbReference type="PROSITE" id="PS50853">
    <property type="entry name" value="FN3"/>
    <property type="match status" value="1"/>
</dbReference>
<dbReference type="GO" id="GO:0006338">
    <property type="term" value="P:chromatin remodeling"/>
    <property type="evidence" value="ECO:0007669"/>
    <property type="project" value="TreeGrafter"/>
</dbReference>
<feature type="domain" description="Fibronectin type-III" evidence="3">
    <location>
        <begin position="197"/>
        <end position="289"/>
    </location>
</feature>
<dbReference type="GO" id="GO:0035097">
    <property type="term" value="C:histone methyltransferase complex"/>
    <property type="evidence" value="ECO:0007669"/>
    <property type="project" value="TreeGrafter"/>
</dbReference>
<feature type="compositionally biased region" description="Basic and acidic residues" evidence="2">
    <location>
        <begin position="8"/>
        <end position="18"/>
    </location>
</feature>
<sequence length="436" mass="46599">VTKKSSKKVCEDGMHCGTDDEEEVTKKSSKKVCEDGMHCGTDDEENSTEKSNVSSSVAKSNGESEDTKNLSSTNDDIVKVDSSTTLSNSQTSHMVPCQSALTLEQPGAEPPAQMCADDPPVQSEESSEAIAANSLAKIASGKHSLATLATAAISSGSPFSSTVDKKDVLSKQGLVSSVSDGMESPNLKLDLSAIKQEPSTPIKEENAKREHQWHDVGLFKSNNGVISYFYLSPDSSDKKNGESDSYPDTANLKKQELQPGTAYKFRVAGINSCGRGPWSEVSAFKTCLPGYPGAPSAIKISKNIDGAHLSWEAPQSTSGEIAEYSVYLAMRSATTVDSKQTVTSNTSQLAFVRVYCGSEPSCIVTTSHLTSAHVDMSTKPAIIFRIAARNEKGYGPATQVRWLQDAVNASNSKPTKRQSSDSKSSTMSKKVKFEES</sequence>
<evidence type="ECO:0000256" key="1">
    <source>
        <dbReference type="ARBA" id="ARBA00022441"/>
    </source>
</evidence>
<proteinExistence type="predicted"/>
<dbReference type="InterPro" id="IPR043536">
    <property type="entry name" value="HCF1/2"/>
</dbReference>
<protein>
    <submittedName>
        <fullName evidence="4">Host cell factor</fullName>
    </submittedName>
</protein>
<dbReference type="InterPro" id="IPR013783">
    <property type="entry name" value="Ig-like_fold"/>
</dbReference>
<name>A0A8X7CLC6_9ARAC</name>
<evidence type="ECO:0000313" key="4">
    <source>
        <dbReference type="EMBL" id="GFY72723.1"/>
    </source>
</evidence>
<dbReference type="PANTHER" id="PTHR46003">
    <property type="entry name" value="HOST CELL FACTOR"/>
    <property type="match status" value="1"/>
</dbReference>
<dbReference type="PANTHER" id="PTHR46003:SF2">
    <property type="entry name" value="HOST CELL FACTOR 2"/>
    <property type="match status" value="1"/>
</dbReference>
<dbReference type="AlphaFoldDB" id="A0A8X7CLC6"/>
<organism evidence="4 5">
    <name type="scientific">Trichonephila inaurata madagascariensis</name>
    <dbReference type="NCBI Taxonomy" id="2747483"/>
    <lineage>
        <taxon>Eukaryota</taxon>
        <taxon>Metazoa</taxon>
        <taxon>Ecdysozoa</taxon>
        <taxon>Arthropoda</taxon>
        <taxon>Chelicerata</taxon>
        <taxon>Arachnida</taxon>
        <taxon>Araneae</taxon>
        <taxon>Araneomorphae</taxon>
        <taxon>Entelegynae</taxon>
        <taxon>Araneoidea</taxon>
        <taxon>Nephilidae</taxon>
        <taxon>Trichonephila</taxon>
        <taxon>Trichonephila inaurata</taxon>
    </lineage>
</organism>
<dbReference type="OrthoDB" id="10001928at2759"/>
<dbReference type="CDD" id="cd00063">
    <property type="entry name" value="FN3"/>
    <property type="match status" value="2"/>
</dbReference>
<dbReference type="EMBL" id="BMAV01019623">
    <property type="protein sequence ID" value="GFY72723.1"/>
    <property type="molecule type" value="Genomic_DNA"/>
</dbReference>
<feature type="region of interest" description="Disordered" evidence="2">
    <location>
        <begin position="1"/>
        <end position="129"/>
    </location>
</feature>
<comment type="caution">
    <text evidence="4">The sequence shown here is derived from an EMBL/GenBank/DDBJ whole genome shotgun (WGS) entry which is preliminary data.</text>
</comment>
<dbReference type="InterPro" id="IPR003961">
    <property type="entry name" value="FN3_dom"/>
</dbReference>
<keyword evidence="5" id="KW-1185">Reference proteome</keyword>
<dbReference type="SMART" id="SM00060">
    <property type="entry name" value="FN3"/>
    <property type="match status" value="2"/>
</dbReference>